<evidence type="ECO:0008006" key="3">
    <source>
        <dbReference type="Google" id="ProtNLM"/>
    </source>
</evidence>
<dbReference type="AlphaFoldDB" id="A0A7C9HT43"/>
<evidence type="ECO:0000313" key="2">
    <source>
        <dbReference type="Proteomes" id="UP000483286"/>
    </source>
</evidence>
<reference evidence="1 2" key="1">
    <citation type="submission" date="2019-12" db="EMBL/GenBank/DDBJ databases">
        <title>Deinococcus sp. HMF7620 Genome sequencing and assembly.</title>
        <authorList>
            <person name="Kang H."/>
            <person name="Kim H."/>
            <person name="Joh K."/>
        </authorList>
    </citation>
    <scope>NUCLEOTIDE SEQUENCE [LARGE SCALE GENOMIC DNA]</scope>
    <source>
        <strain evidence="1 2">HMF7620</strain>
    </source>
</reference>
<name>A0A7C9HT43_9DEIO</name>
<comment type="caution">
    <text evidence="1">The sequence shown here is derived from an EMBL/GenBank/DDBJ whole genome shotgun (WGS) entry which is preliminary data.</text>
</comment>
<dbReference type="EMBL" id="WQLB01000026">
    <property type="protein sequence ID" value="MVN88289.1"/>
    <property type="molecule type" value="Genomic_DNA"/>
</dbReference>
<keyword evidence="2" id="KW-1185">Reference proteome</keyword>
<proteinExistence type="predicted"/>
<sequence>MATYTKAELQSKVTLGAAAIFEVAPLGVNGAMPATNAYKVLSLGSEVTVGHENRTISFTNFASGGDEVEMPVGATGTVDLSEMQWIADDDALGIMETSATTPAPIAYRYKPKGNGAGKPVYEGVMSVNSWKIKSTVDGLVTVENPTISTAGKATKGVQS</sequence>
<accession>A0A7C9HT43</accession>
<dbReference type="Proteomes" id="UP000483286">
    <property type="component" value="Unassembled WGS sequence"/>
</dbReference>
<dbReference type="RefSeq" id="WP_157460350.1">
    <property type="nucleotide sequence ID" value="NZ_WQLB01000026.1"/>
</dbReference>
<protein>
    <recommendedName>
        <fullName evidence="3">Phage tail protein</fullName>
    </recommendedName>
</protein>
<gene>
    <name evidence="1" type="ORF">GO986_16205</name>
</gene>
<evidence type="ECO:0000313" key="1">
    <source>
        <dbReference type="EMBL" id="MVN88289.1"/>
    </source>
</evidence>
<organism evidence="1 2">
    <name type="scientific">Deinococcus arboris</name>
    <dbReference type="NCBI Taxonomy" id="2682977"/>
    <lineage>
        <taxon>Bacteria</taxon>
        <taxon>Thermotogati</taxon>
        <taxon>Deinococcota</taxon>
        <taxon>Deinococci</taxon>
        <taxon>Deinococcales</taxon>
        <taxon>Deinococcaceae</taxon>
        <taxon>Deinococcus</taxon>
    </lineage>
</organism>